<reference evidence="1" key="1">
    <citation type="submission" date="2023-04" db="EMBL/GenBank/DDBJ databases">
        <title>A chromosome-level genome assembly of the parasitoid wasp Eretmocerus hayati.</title>
        <authorList>
            <person name="Zhong Y."/>
            <person name="Liu S."/>
            <person name="Liu Y."/>
        </authorList>
    </citation>
    <scope>NUCLEOTIDE SEQUENCE</scope>
    <source>
        <strain evidence="1">ZJU_SS_LIU_2023</strain>
    </source>
</reference>
<evidence type="ECO:0000313" key="2">
    <source>
        <dbReference type="Proteomes" id="UP001239111"/>
    </source>
</evidence>
<dbReference type="Proteomes" id="UP001239111">
    <property type="component" value="Chromosome 3"/>
</dbReference>
<sequence length="982" mass="108915">MGGWNIPPFMPPFLPPNVTSTASIREVRDSESERDQRTTAGRSNDSSGDDAEYIRQQRDRLQNLRGSQTTNQVPSNPQAPPIAQTPVGHRTQETSQGAYAGETRQRPREDRREQVRTTLPMHGEPAQPGPTQQALMQEQAPPGIRHSKDQSSRRDWFSGSSSSDEWEMETPVSRRSRSKGKRVVSKEQKKSERIVQVIKTFASWKISFDGEPKGRKDKAEEFLASVKEKVASTELEEATGQVAGLTVGNKPEAKAPESKPQPATTPANPANAEGGQKGKGRGRRGGKKNENGTSAGAAAETAAVTTNATKPASTSTPTLSAPPPPTPPAPQAGPWGYPWGFPPYPAPPSIGGPSRHLGAIPRAPMVERRSRERRRRVRPEPVGAEAPAQYCPAAAPLAVLAEEAEPTLDSGLDPVADSARAQQELQDWLEPRGAPTRQEVDPGQFEWPPSPPSIRRTTTPPRTIPRPIPSTTRGEAAGAAAPDEFREPALIIAPSNLPASERRELETAVELQLRQNWDPERGWQRYLDRRDEAAQMLRPDQPLQYPQPYRGKRTHTRTRSEWTPEIALQIRRDRIQARDNRRAMEREYERLSARHTEPERPRHQEHQQQQRQEEPMLRHDDASKRRRRNPNRHMTLEDHVDYQAPVERDYSPPPGPATLAQALPGPAEPLQAEIHRLAEEAARVARLEDQSPPATARPPTPEQQSTEPRRIVTPTARPGPTRRGTRFQWLEALPLDEDDPPPHTCFRCWKSGHVSARCPAPKPWFHCFNCGRRRVAAHNCPRCATAYALWEGRPAHEARFGPSATVTRPPQEPERQPAPMEIERVREQPNQSAAVSQHPSTPPPSATTRRQDEREPTRPPTTPPPARDSGAERTTTLPRPFPVLPEERHIEAPAIVAPVPAPRTRITTVSATPPPNIAAAAVNSSASASITMPIPGLARLMAAMTPADHEEFRLLVAVAVTMPQSVQEQMYAAFFDRIRQAQ</sequence>
<dbReference type="EMBL" id="CM056743">
    <property type="protein sequence ID" value="KAJ8672030.1"/>
    <property type="molecule type" value="Genomic_DNA"/>
</dbReference>
<gene>
    <name evidence="1" type="ORF">QAD02_003289</name>
</gene>
<accession>A0ACC2NR63</accession>
<comment type="caution">
    <text evidence="1">The sequence shown here is derived from an EMBL/GenBank/DDBJ whole genome shotgun (WGS) entry which is preliminary data.</text>
</comment>
<evidence type="ECO:0000313" key="1">
    <source>
        <dbReference type="EMBL" id="KAJ8672030.1"/>
    </source>
</evidence>
<proteinExistence type="predicted"/>
<name>A0ACC2NR63_9HYME</name>
<protein>
    <submittedName>
        <fullName evidence="1">Uncharacterized protein</fullName>
    </submittedName>
</protein>
<organism evidence="1 2">
    <name type="scientific">Eretmocerus hayati</name>
    <dbReference type="NCBI Taxonomy" id="131215"/>
    <lineage>
        <taxon>Eukaryota</taxon>
        <taxon>Metazoa</taxon>
        <taxon>Ecdysozoa</taxon>
        <taxon>Arthropoda</taxon>
        <taxon>Hexapoda</taxon>
        <taxon>Insecta</taxon>
        <taxon>Pterygota</taxon>
        <taxon>Neoptera</taxon>
        <taxon>Endopterygota</taxon>
        <taxon>Hymenoptera</taxon>
        <taxon>Apocrita</taxon>
        <taxon>Proctotrupomorpha</taxon>
        <taxon>Chalcidoidea</taxon>
        <taxon>Aphelinidae</taxon>
        <taxon>Aphelininae</taxon>
        <taxon>Eretmocerus</taxon>
    </lineage>
</organism>
<keyword evidence="2" id="KW-1185">Reference proteome</keyword>